<gene>
    <name evidence="4" type="ORF">CNBG_2014</name>
</gene>
<dbReference type="Proteomes" id="UP000029445">
    <property type="component" value="Chromosome 5"/>
</dbReference>
<name>A0A095D4H5_CRYD2</name>
<dbReference type="PANTHER" id="PTHR11360:SF287">
    <property type="entry name" value="MFS MONOCARBOXYLATE TRANSPORTER"/>
    <property type="match status" value="1"/>
</dbReference>
<dbReference type="OrthoDB" id="2213137at2759"/>
<feature type="transmembrane region" description="Helical" evidence="3">
    <location>
        <begin position="253"/>
        <end position="276"/>
    </location>
</feature>
<protein>
    <submittedName>
        <fullName evidence="4">Monocarboxylic acid transporter</fullName>
    </submittedName>
</protein>
<evidence type="ECO:0000256" key="3">
    <source>
        <dbReference type="SAM" id="Phobius"/>
    </source>
</evidence>
<feature type="transmembrane region" description="Helical" evidence="3">
    <location>
        <begin position="125"/>
        <end position="143"/>
    </location>
</feature>
<feature type="transmembrane region" description="Helical" evidence="3">
    <location>
        <begin position="149"/>
        <end position="171"/>
    </location>
</feature>
<dbReference type="HOGENOM" id="CLU_001265_1_2_1"/>
<dbReference type="PANTHER" id="PTHR11360">
    <property type="entry name" value="MONOCARBOXYLATE TRANSPORTER"/>
    <property type="match status" value="1"/>
</dbReference>
<feature type="transmembrane region" description="Helical" evidence="3">
    <location>
        <begin position="52"/>
        <end position="73"/>
    </location>
</feature>
<dbReference type="RefSeq" id="XP_062882074.1">
    <property type="nucleotide sequence ID" value="XM_063026119.1"/>
</dbReference>
<dbReference type="GO" id="GO:0022857">
    <property type="term" value="F:transmembrane transporter activity"/>
    <property type="evidence" value="ECO:0007669"/>
    <property type="project" value="InterPro"/>
</dbReference>
<dbReference type="SUPFAM" id="SSF103473">
    <property type="entry name" value="MFS general substrate transporter"/>
    <property type="match status" value="1"/>
</dbReference>
<dbReference type="OMA" id="YHATTCI"/>
<feature type="transmembrane region" description="Helical" evidence="3">
    <location>
        <begin position="324"/>
        <end position="343"/>
    </location>
</feature>
<feature type="transmembrane region" description="Helical" evidence="3">
    <location>
        <begin position="349"/>
        <end position="368"/>
    </location>
</feature>
<evidence type="ECO:0000256" key="1">
    <source>
        <dbReference type="ARBA" id="ARBA00004141"/>
    </source>
</evidence>
<evidence type="ECO:0000313" key="4">
    <source>
        <dbReference type="EMBL" id="KGB76176.1"/>
    </source>
</evidence>
<feature type="transmembrane region" description="Helical" evidence="3">
    <location>
        <begin position="296"/>
        <end position="317"/>
    </location>
</feature>
<dbReference type="InterPro" id="IPR011701">
    <property type="entry name" value="MFS"/>
</dbReference>
<dbReference type="InterPro" id="IPR036259">
    <property type="entry name" value="MFS_trans_sf"/>
</dbReference>
<dbReference type="Gene3D" id="1.20.1250.20">
    <property type="entry name" value="MFS general substrate transporter like domains"/>
    <property type="match status" value="2"/>
</dbReference>
<dbReference type="Pfam" id="PF07690">
    <property type="entry name" value="MFS_1"/>
    <property type="match status" value="1"/>
</dbReference>
<keyword evidence="3" id="KW-0812">Transmembrane</keyword>
<accession>A0A095D4H5</accession>
<keyword evidence="5" id="KW-1185">Reference proteome</keyword>
<comment type="subcellular location">
    <subcellularLocation>
        <location evidence="1">Membrane</location>
        <topology evidence="1">Multi-pass membrane protein</topology>
    </subcellularLocation>
</comment>
<dbReference type="GeneID" id="88178393"/>
<organism evidence="4 5">
    <name type="scientific">Cryptococcus deuterogattii (strain R265)</name>
    <name type="common">Cryptococcus gattii VGII (strain R265)</name>
    <dbReference type="NCBI Taxonomy" id="294750"/>
    <lineage>
        <taxon>Eukaryota</taxon>
        <taxon>Fungi</taxon>
        <taxon>Dikarya</taxon>
        <taxon>Basidiomycota</taxon>
        <taxon>Agaricomycotina</taxon>
        <taxon>Tremellomycetes</taxon>
        <taxon>Tremellales</taxon>
        <taxon>Cryptococcaceae</taxon>
        <taxon>Cryptococcus</taxon>
        <taxon>Cryptococcus gattii species complex</taxon>
    </lineage>
</organism>
<sequence>MSEIEDLELCDRSNKLVESTSAISVIIPPLNSGHDAESAASALPPVDGGWRAWSFLVAATVIVMLVWGLPYSIGVLHVYWTDTLIKGEGGSTLTLAATLQNGLLYMATALAGPLFTAFPRWQRTLQYCGLSAAVISFISSAFATKPWHILVTFGLIYPLSGICYLPCNTLLFEHFFSLRGIATGIVFGGTGLGGASIPFLMNSLLSKFGYKVTMISFGLGYLVIGSIAIVFVRPRIPVSRQLTVEKRKPINWSFMKSTPLIIGTITIFLISLGNFIPSLWLPTYASSLNLLHPSGTGLIAILNAASVPGNTLLGYLSDRMPVRTVIVISCVGSGLSCAFLWGFGTSDGVLILFALIFGLLGPSFSAIWTQMIGVISKDDLISPPLVVSLFTFVRGVGSLTSGPISQALLKMSNLNGSIGAYGFNNYGVLLIYASVTILSGGATGYLFKSS</sequence>
<dbReference type="GO" id="GO:0016020">
    <property type="term" value="C:membrane"/>
    <property type="evidence" value="ECO:0007669"/>
    <property type="project" value="UniProtKB-SubCell"/>
</dbReference>
<keyword evidence="3" id="KW-1133">Transmembrane helix</keyword>
<evidence type="ECO:0000256" key="2">
    <source>
        <dbReference type="ARBA" id="ARBA00006727"/>
    </source>
</evidence>
<dbReference type="VEuPathDB" id="FungiDB:CNBG_2014"/>
<reference evidence="4 5" key="2">
    <citation type="journal article" date="2018" name="Proc. Natl. Acad. Sci.">
        <title>RNAi is a critical determinant of centromere evolution in closely related fungi.</title>
        <authorList>
            <person name="Yadav V."/>
            <person name="Sun S."/>
            <person name="Billmyre R.B."/>
            <person name="Thimmappa B.C."/>
            <person name="Shea T."/>
            <person name="Lintner R."/>
            <person name="Bakkeren G."/>
            <person name="Cuomo C.A."/>
            <person name="Heitman J."/>
            <person name="Sanyal K."/>
        </authorList>
    </citation>
    <scope>NUCLEOTIDE SEQUENCE [LARGE SCALE GENOMIC DNA]</scope>
    <source>
        <strain evidence="4 5">R265</strain>
    </source>
</reference>
<dbReference type="KEGG" id="cdeu:CNBG_2014"/>
<dbReference type="InterPro" id="IPR050327">
    <property type="entry name" value="Proton-linked_MCT"/>
</dbReference>
<dbReference type="EMBL" id="CP025763">
    <property type="protein sequence ID" value="KGB76176.1"/>
    <property type="molecule type" value="Genomic_DNA"/>
</dbReference>
<comment type="similarity">
    <text evidence="2">Belongs to the major facilitator superfamily. Monocarboxylate porter (TC 2.A.1.13) family.</text>
</comment>
<keyword evidence="3" id="KW-0472">Membrane</keyword>
<dbReference type="AlphaFoldDB" id="A0A095D4H5"/>
<feature type="transmembrane region" description="Helical" evidence="3">
    <location>
        <begin position="93"/>
        <end position="118"/>
    </location>
</feature>
<feature type="transmembrane region" description="Helical" evidence="3">
    <location>
        <begin position="426"/>
        <end position="447"/>
    </location>
</feature>
<feature type="transmembrane region" description="Helical" evidence="3">
    <location>
        <begin position="212"/>
        <end position="232"/>
    </location>
</feature>
<reference evidence="4 5" key="1">
    <citation type="journal article" date="2011" name="MBio">
        <title>Genome variation in Cryptococcus gattii, an emerging pathogen of immunocompetent hosts.</title>
        <authorList>
            <person name="D'Souza C.A."/>
            <person name="Kronstad J.W."/>
            <person name="Taylor G."/>
            <person name="Warren R."/>
            <person name="Yuen M."/>
            <person name="Hu G."/>
            <person name="Jung W.H."/>
            <person name="Sham A."/>
            <person name="Kidd S.E."/>
            <person name="Tangen K."/>
            <person name="Lee N."/>
            <person name="Zeilmaker T."/>
            <person name="Sawkins J."/>
            <person name="McVicker G."/>
            <person name="Shah S."/>
            <person name="Gnerre S."/>
            <person name="Griggs A."/>
            <person name="Zeng Q."/>
            <person name="Bartlett K."/>
            <person name="Li W."/>
            <person name="Wang X."/>
            <person name="Heitman J."/>
            <person name="Stajich J.E."/>
            <person name="Fraser J.A."/>
            <person name="Meyer W."/>
            <person name="Carter D."/>
            <person name="Schein J."/>
            <person name="Krzywinski M."/>
            <person name="Kwon-Chung K.J."/>
            <person name="Varma A."/>
            <person name="Wang J."/>
            <person name="Brunham R."/>
            <person name="Fyfe M."/>
            <person name="Ouellette B.F."/>
            <person name="Siddiqui A."/>
            <person name="Marra M."/>
            <person name="Jones S."/>
            <person name="Holt R."/>
            <person name="Birren B.W."/>
            <person name="Galagan J.E."/>
            <person name="Cuomo C.A."/>
        </authorList>
    </citation>
    <scope>NUCLEOTIDE SEQUENCE [LARGE SCALE GENOMIC DNA]</scope>
    <source>
        <strain evidence="4 5">R265</strain>
    </source>
</reference>
<evidence type="ECO:0000313" key="5">
    <source>
        <dbReference type="Proteomes" id="UP000029445"/>
    </source>
</evidence>
<feature type="transmembrane region" description="Helical" evidence="3">
    <location>
        <begin position="178"/>
        <end position="200"/>
    </location>
</feature>
<proteinExistence type="inferred from homology"/>